<dbReference type="EMBL" id="BAABAA010000002">
    <property type="protein sequence ID" value="GAA3555960.1"/>
    <property type="molecule type" value="Genomic_DNA"/>
</dbReference>
<dbReference type="Proteomes" id="UP001501222">
    <property type="component" value="Unassembled WGS sequence"/>
</dbReference>
<evidence type="ECO:0000256" key="6">
    <source>
        <dbReference type="ARBA" id="ARBA00022989"/>
    </source>
</evidence>
<gene>
    <name evidence="8" type="primary">menA</name>
    <name evidence="10" type="ORF">GCM10022235_25020</name>
</gene>
<dbReference type="CDD" id="cd13962">
    <property type="entry name" value="PT_UbiA_UBIAD1"/>
    <property type="match status" value="1"/>
</dbReference>
<evidence type="ECO:0000256" key="8">
    <source>
        <dbReference type="HAMAP-Rule" id="MF_01937"/>
    </source>
</evidence>
<evidence type="ECO:0000256" key="7">
    <source>
        <dbReference type="ARBA" id="ARBA00023136"/>
    </source>
</evidence>
<evidence type="ECO:0000256" key="5">
    <source>
        <dbReference type="ARBA" id="ARBA00022692"/>
    </source>
</evidence>
<comment type="caution">
    <text evidence="10">The sequence shown here is derived from an EMBL/GenBank/DDBJ whole genome shotgun (WGS) entry which is preliminary data.</text>
</comment>
<dbReference type="Pfam" id="PF01040">
    <property type="entry name" value="UbiA"/>
    <property type="match status" value="1"/>
</dbReference>
<protein>
    <recommendedName>
        <fullName evidence="8 9">1,4-dihydroxy-2-naphthoate octaprenyltransferase</fullName>
        <shortName evidence="8">DHNA-octaprenyltransferase</shortName>
        <ecNumber evidence="8 9">2.5.1.74</ecNumber>
    </recommendedName>
</protein>
<dbReference type="InterPro" id="IPR000537">
    <property type="entry name" value="UbiA_prenyltransferase"/>
</dbReference>
<comment type="similarity">
    <text evidence="8">Belongs to the MenA family. Type 1 subfamily.</text>
</comment>
<evidence type="ECO:0000256" key="2">
    <source>
        <dbReference type="ARBA" id="ARBA00022428"/>
    </source>
</evidence>
<feature type="transmembrane region" description="Helical" evidence="8">
    <location>
        <begin position="263"/>
        <end position="288"/>
    </location>
</feature>
<name>A0ABP6WSA9_9ACTN</name>
<keyword evidence="4 8" id="KW-0808">Transferase</keyword>
<dbReference type="NCBIfam" id="TIGR00751">
    <property type="entry name" value="menA"/>
    <property type="match status" value="1"/>
</dbReference>
<comment type="function">
    <text evidence="8">Conversion of 1,4-dihydroxy-2-naphthoate (DHNA) to demethylmenaquinone (DMK).</text>
</comment>
<evidence type="ECO:0000313" key="11">
    <source>
        <dbReference type="Proteomes" id="UP001501222"/>
    </source>
</evidence>
<proteinExistence type="inferred from homology"/>
<sequence>MATPAQWIEGARPRTLPAAIAPVLVGTGAAAYLDAFVWWKALLALGVALMLQIGVNYANDYSDGIRGTDENRVGPLRLVGAKVATPQQVKTVAFTCFGIGAALGLVLAITTTWWLLVPGAASILGAWFYTGGKKPYGYRALGEISVFLFFGLVAVLGTTYVQAEKLHWTAVAGAVAIGSIACALLVANNLRDIPTDSVTGKRTLAVVLGAANSRRLYAALIALAFILAAVSAVATPWTLLALVALPLAAKAVKTVLSDAVGPALIPVLQGTGLTELVYAIGLTVGLFLGN</sequence>
<keyword evidence="6 8" id="KW-1133">Transmembrane helix</keyword>
<keyword evidence="5 8" id="KW-0812">Transmembrane</keyword>
<feature type="transmembrane region" description="Helical" evidence="8">
    <location>
        <begin position="216"/>
        <end position="243"/>
    </location>
</feature>
<feature type="transmembrane region" description="Helical" evidence="8">
    <location>
        <begin position="91"/>
        <end position="109"/>
    </location>
</feature>
<evidence type="ECO:0000313" key="10">
    <source>
        <dbReference type="EMBL" id="GAA3555960.1"/>
    </source>
</evidence>
<comment type="catalytic activity">
    <reaction evidence="8">
        <text>an all-trans-polyprenyl diphosphate + 1,4-dihydroxy-2-naphthoate + H(+) = a 2-demethylmenaquinol + CO2 + diphosphate</text>
        <dbReference type="Rhea" id="RHEA:26478"/>
        <dbReference type="Rhea" id="RHEA-COMP:9563"/>
        <dbReference type="Rhea" id="RHEA-COMP:9564"/>
        <dbReference type="ChEBI" id="CHEBI:11173"/>
        <dbReference type="ChEBI" id="CHEBI:15378"/>
        <dbReference type="ChEBI" id="CHEBI:16526"/>
        <dbReference type="ChEBI" id="CHEBI:33019"/>
        <dbReference type="ChEBI" id="CHEBI:55437"/>
        <dbReference type="ChEBI" id="CHEBI:58914"/>
        <dbReference type="EC" id="2.5.1.74"/>
    </reaction>
</comment>
<dbReference type="Gene3D" id="1.10.357.140">
    <property type="entry name" value="UbiA prenyltransferase"/>
    <property type="match status" value="1"/>
</dbReference>
<feature type="transmembrane region" description="Helical" evidence="8">
    <location>
        <begin position="167"/>
        <end position="187"/>
    </location>
</feature>
<accession>A0ABP6WSA9</accession>
<evidence type="ECO:0000256" key="3">
    <source>
        <dbReference type="ARBA" id="ARBA00022475"/>
    </source>
</evidence>
<dbReference type="InterPro" id="IPR044878">
    <property type="entry name" value="UbiA_sf"/>
</dbReference>
<dbReference type="PANTHER" id="PTHR13929:SF0">
    <property type="entry name" value="UBIA PRENYLTRANSFERASE DOMAIN-CONTAINING PROTEIN 1"/>
    <property type="match status" value="1"/>
</dbReference>
<organism evidence="10 11">
    <name type="scientific">Kribbella ginsengisoli</name>
    <dbReference type="NCBI Taxonomy" id="363865"/>
    <lineage>
        <taxon>Bacteria</taxon>
        <taxon>Bacillati</taxon>
        <taxon>Actinomycetota</taxon>
        <taxon>Actinomycetes</taxon>
        <taxon>Propionibacteriales</taxon>
        <taxon>Kribbellaceae</taxon>
        <taxon>Kribbella</taxon>
    </lineage>
</organism>
<dbReference type="InterPro" id="IPR026046">
    <property type="entry name" value="UBIAD1"/>
</dbReference>
<dbReference type="PANTHER" id="PTHR13929">
    <property type="entry name" value="1,4-DIHYDROXY-2-NAPHTHOATE OCTAPRENYLTRANSFERASE"/>
    <property type="match status" value="1"/>
</dbReference>
<evidence type="ECO:0000256" key="9">
    <source>
        <dbReference type="NCBIfam" id="TIGR00751"/>
    </source>
</evidence>
<dbReference type="EC" id="2.5.1.74" evidence="8 9"/>
<keyword evidence="11" id="KW-1185">Reference proteome</keyword>
<evidence type="ECO:0000256" key="4">
    <source>
        <dbReference type="ARBA" id="ARBA00022679"/>
    </source>
</evidence>
<feature type="transmembrane region" description="Helical" evidence="8">
    <location>
        <begin position="144"/>
        <end position="161"/>
    </location>
</feature>
<comment type="pathway">
    <text evidence="8">Quinol/quinone metabolism; menaquinone biosynthesis; menaquinol from 1,4-dihydroxy-2-naphthoate: step 1/2.</text>
</comment>
<feature type="transmembrane region" description="Helical" evidence="8">
    <location>
        <begin position="115"/>
        <end position="132"/>
    </location>
</feature>
<dbReference type="NCBIfam" id="NF004751">
    <property type="entry name" value="PRK06080.1-3"/>
    <property type="match status" value="1"/>
</dbReference>
<keyword evidence="3 8" id="KW-1003">Cell membrane</keyword>
<feature type="transmembrane region" description="Helical" evidence="8">
    <location>
        <begin position="39"/>
        <end position="58"/>
    </location>
</feature>
<dbReference type="PIRSF" id="PIRSF005355">
    <property type="entry name" value="UBIAD1"/>
    <property type="match status" value="1"/>
</dbReference>
<dbReference type="RefSeq" id="WP_344840404.1">
    <property type="nucleotide sequence ID" value="NZ_BAABAA010000002.1"/>
</dbReference>
<dbReference type="HAMAP" id="MF_01937">
    <property type="entry name" value="MenA_1"/>
    <property type="match status" value="1"/>
</dbReference>
<reference evidence="11" key="1">
    <citation type="journal article" date="2019" name="Int. J. Syst. Evol. Microbiol.">
        <title>The Global Catalogue of Microorganisms (GCM) 10K type strain sequencing project: providing services to taxonomists for standard genome sequencing and annotation.</title>
        <authorList>
            <consortium name="The Broad Institute Genomics Platform"/>
            <consortium name="The Broad Institute Genome Sequencing Center for Infectious Disease"/>
            <person name="Wu L."/>
            <person name="Ma J."/>
        </authorList>
    </citation>
    <scope>NUCLEOTIDE SEQUENCE [LARGE SCALE GENOMIC DNA]</scope>
    <source>
        <strain evidence="11">JCM 16928</strain>
    </source>
</reference>
<dbReference type="InterPro" id="IPR004657">
    <property type="entry name" value="MenA"/>
</dbReference>
<keyword evidence="2 8" id="KW-0474">Menaquinone biosynthesis</keyword>
<comment type="subcellular location">
    <subcellularLocation>
        <location evidence="8">Cell membrane</location>
        <topology evidence="8">Multi-pass membrane protein</topology>
    </subcellularLocation>
    <subcellularLocation>
        <location evidence="1">Membrane</location>
        <topology evidence="1">Multi-pass membrane protein</topology>
    </subcellularLocation>
</comment>
<evidence type="ECO:0000256" key="1">
    <source>
        <dbReference type="ARBA" id="ARBA00004141"/>
    </source>
</evidence>
<keyword evidence="7 8" id="KW-0472">Membrane</keyword>